<evidence type="ECO:0000256" key="5">
    <source>
        <dbReference type="ARBA" id="ARBA00022691"/>
    </source>
</evidence>
<dbReference type="CDD" id="cd02440">
    <property type="entry name" value="AdoMet_MTases"/>
    <property type="match status" value="1"/>
</dbReference>
<feature type="binding site" evidence="6">
    <location>
        <position position="188"/>
    </location>
    <ligand>
        <name>S-adenosyl-L-methionine</name>
        <dbReference type="ChEBI" id="CHEBI:59789"/>
    </ligand>
</feature>
<dbReference type="GO" id="GO:0016279">
    <property type="term" value="F:protein-lysine N-methyltransferase activity"/>
    <property type="evidence" value="ECO:0007669"/>
    <property type="project" value="RHEA"/>
</dbReference>
<dbReference type="GO" id="GO:0005840">
    <property type="term" value="C:ribosome"/>
    <property type="evidence" value="ECO:0007669"/>
    <property type="project" value="UniProtKB-KW"/>
</dbReference>
<dbReference type="GO" id="GO:0032259">
    <property type="term" value="P:methylation"/>
    <property type="evidence" value="ECO:0007669"/>
    <property type="project" value="UniProtKB-KW"/>
</dbReference>
<evidence type="ECO:0000313" key="7">
    <source>
        <dbReference type="EMBL" id="RJP61332.1"/>
    </source>
</evidence>
<dbReference type="PANTHER" id="PTHR43648:SF1">
    <property type="entry name" value="ELECTRON TRANSFER FLAVOPROTEIN BETA SUBUNIT LYSINE METHYLTRANSFERASE"/>
    <property type="match status" value="1"/>
</dbReference>
<evidence type="ECO:0000256" key="2">
    <source>
        <dbReference type="ARBA" id="ARBA00022490"/>
    </source>
</evidence>
<comment type="subcellular location">
    <subcellularLocation>
        <location evidence="6">Cytoplasm</location>
    </subcellularLocation>
</comment>
<keyword evidence="7" id="KW-0687">Ribonucleoprotein</keyword>
<keyword evidence="2 6" id="KW-0963">Cytoplasm</keyword>
<dbReference type="InterPro" id="IPR004498">
    <property type="entry name" value="Ribosomal_PrmA_MeTrfase"/>
</dbReference>
<organism evidence="7 8">
    <name type="scientific">Candidatus Auribacter fodinae</name>
    <dbReference type="NCBI Taxonomy" id="2093366"/>
    <lineage>
        <taxon>Bacteria</taxon>
        <taxon>Pseudomonadati</taxon>
        <taxon>Candidatus Auribacterota</taxon>
        <taxon>Candidatus Auribacteria</taxon>
        <taxon>Candidatus Auribacterales</taxon>
        <taxon>Candidatus Auribacteraceae</taxon>
        <taxon>Candidatus Auribacter</taxon>
    </lineage>
</organism>
<dbReference type="InterPro" id="IPR029063">
    <property type="entry name" value="SAM-dependent_MTases_sf"/>
</dbReference>
<keyword evidence="7" id="KW-0689">Ribosomal protein</keyword>
<evidence type="ECO:0000256" key="4">
    <source>
        <dbReference type="ARBA" id="ARBA00022679"/>
    </source>
</evidence>
<evidence type="ECO:0000256" key="6">
    <source>
        <dbReference type="HAMAP-Rule" id="MF_00735"/>
    </source>
</evidence>
<evidence type="ECO:0000313" key="8">
    <source>
        <dbReference type="Proteomes" id="UP000266426"/>
    </source>
</evidence>
<keyword evidence="5 6" id="KW-0949">S-adenosyl-L-methionine</keyword>
<comment type="catalytic activity">
    <reaction evidence="6">
        <text>L-lysyl-[protein] + 3 S-adenosyl-L-methionine = N(6),N(6),N(6)-trimethyl-L-lysyl-[protein] + 3 S-adenosyl-L-homocysteine + 3 H(+)</text>
        <dbReference type="Rhea" id="RHEA:54192"/>
        <dbReference type="Rhea" id="RHEA-COMP:9752"/>
        <dbReference type="Rhea" id="RHEA-COMP:13826"/>
        <dbReference type="ChEBI" id="CHEBI:15378"/>
        <dbReference type="ChEBI" id="CHEBI:29969"/>
        <dbReference type="ChEBI" id="CHEBI:57856"/>
        <dbReference type="ChEBI" id="CHEBI:59789"/>
        <dbReference type="ChEBI" id="CHEBI:61961"/>
    </reaction>
</comment>
<dbReference type="EC" id="2.1.1.-" evidence="6"/>
<dbReference type="Gene3D" id="3.40.50.150">
    <property type="entry name" value="Vaccinia Virus protein VP39"/>
    <property type="match status" value="1"/>
</dbReference>
<evidence type="ECO:0000256" key="1">
    <source>
        <dbReference type="ARBA" id="ARBA00009741"/>
    </source>
</evidence>
<feature type="binding site" evidence="6">
    <location>
        <position position="232"/>
    </location>
    <ligand>
        <name>S-adenosyl-L-methionine</name>
        <dbReference type="ChEBI" id="CHEBI:59789"/>
    </ligand>
</feature>
<comment type="caution">
    <text evidence="7">The sequence shown here is derived from an EMBL/GenBank/DDBJ whole genome shotgun (WGS) entry which is preliminary data.</text>
</comment>
<proteinExistence type="inferred from homology"/>
<gene>
    <name evidence="6 7" type="primary">prmA</name>
    <name evidence="7" type="ORF">C4541_02190</name>
</gene>
<feature type="binding site" evidence="6">
    <location>
        <position position="166"/>
    </location>
    <ligand>
        <name>S-adenosyl-L-methionine</name>
        <dbReference type="ChEBI" id="CHEBI:59789"/>
    </ligand>
</feature>
<comment type="similarity">
    <text evidence="1 6">Belongs to the methyltransferase superfamily. PrmA family.</text>
</comment>
<dbReference type="HAMAP" id="MF_00735">
    <property type="entry name" value="Methyltr_PrmA"/>
    <property type="match status" value="1"/>
</dbReference>
<keyword evidence="4 6" id="KW-0808">Transferase</keyword>
<dbReference type="EMBL" id="QZJZ01000014">
    <property type="protein sequence ID" value="RJP61332.1"/>
    <property type="molecule type" value="Genomic_DNA"/>
</dbReference>
<dbReference type="NCBIfam" id="TIGR00406">
    <property type="entry name" value="prmA"/>
    <property type="match status" value="1"/>
</dbReference>
<dbReference type="PIRSF" id="PIRSF000401">
    <property type="entry name" value="RPL11_MTase"/>
    <property type="match status" value="1"/>
</dbReference>
<dbReference type="AlphaFoldDB" id="A0A3A4R8B9"/>
<dbReference type="Proteomes" id="UP000266426">
    <property type="component" value="Unassembled WGS sequence"/>
</dbReference>
<dbReference type="InterPro" id="IPR050078">
    <property type="entry name" value="Ribosomal_L11_MeTrfase_PrmA"/>
</dbReference>
<name>A0A3A4R8B9_9BACT</name>
<comment type="function">
    <text evidence="6">Methylates ribosomal protein L11.</text>
</comment>
<evidence type="ECO:0000256" key="3">
    <source>
        <dbReference type="ARBA" id="ARBA00022603"/>
    </source>
</evidence>
<keyword evidence="3 6" id="KW-0489">Methyltransferase</keyword>
<sequence length="295" mass="33302">MEDQYLYTITITTHMQYETPLEVFFEGYPSSGIVFQIDCDHPDKIICSVYFDTEPDIAHIRLALKQLFEELEADGLPEGGFELTSSISGRNEWLESWKVHFKTMKIGKRLVVTPSWENYKKSKPDEIVITCDPGMAFGTGQHPTTRFCLEVLDEYVRSGCSVLDMGCGSGILAVAASALGAGDVYGFDNDPVAIEFAEELSRTNNTAAGVHFYLSDLDQFKPERKYDIVVANLFAELLVQYKDTIIQLLHKDSILALTGILYTRMEMVSREFTDCGLTVIRAYQENEWRGLLLKP</sequence>
<dbReference type="SUPFAM" id="SSF53335">
    <property type="entry name" value="S-adenosyl-L-methionine-dependent methyltransferases"/>
    <property type="match status" value="1"/>
</dbReference>
<dbReference type="Pfam" id="PF06325">
    <property type="entry name" value="PrmA"/>
    <property type="match status" value="1"/>
</dbReference>
<dbReference type="GO" id="GO:0005737">
    <property type="term" value="C:cytoplasm"/>
    <property type="evidence" value="ECO:0007669"/>
    <property type="project" value="UniProtKB-SubCell"/>
</dbReference>
<protein>
    <recommendedName>
        <fullName evidence="6">Ribosomal protein L11 methyltransferase</fullName>
        <shortName evidence="6">L11 Mtase</shortName>
        <ecNumber evidence="6">2.1.1.-</ecNumber>
    </recommendedName>
</protein>
<dbReference type="PANTHER" id="PTHR43648">
    <property type="entry name" value="ELECTRON TRANSFER FLAVOPROTEIN BETA SUBUNIT LYSINE METHYLTRANSFERASE"/>
    <property type="match status" value="1"/>
</dbReference>
<reference evidence="7 8" key="1">
    <citation type="journal article" date="2017" name="ISME J.">
        <title>Energy and carbon metabolisms in a deep terrestrial subsurface fluid microbial community.</title>
        <authorList>
            <person name="Momper L."/>
            <person name="Jungbluth S.P."/>
            <person name="Lee M.D."/>
            <person name="Amend J.P."/>
        </authorList>
    </citation>
    <scope>NUCLEOTIDE SEQUENCE [LARGE SCALE GENOMIC DNA]</scope>
    <source>
        <strain evidence="7">SURF_26</strain>
    </source>
</reference>
<accession>A0A3A4R8B9</accession>
<feature type="binding site" evidence="6">
    <location>
        <position position="145"/>
    </location>
    <ligand>
        <name>S-adenosyl-L-methionine</name>
        <dbReference type="ChEBI" id="CHEBI:59789"/>
    </ligand>
</feature>